<evidence type="ECO:0000256" key="8">
    <source>
        <dbReference type="SAM" id="MobiDB-lite"/>
    </source>
</evidence>
<dbReference type="AlphaFoldDB" id="A0AAD5LMP9"/>
<dbReference type="EMBL" id="JAKCXM010000029">
    <property type="protein sequence ID" value="KAJ0406719.1"/>
    <property type="molecule type" value="Genomic_DNA"/>
</dbReference>
<evidence type="ECO:0000313" key="11">
    <source>
        <dbReference type="Proteomes" id="UP001209570"/>
    </source>
</evidence>
<feature type="region of interest" description="Disordered" evidence="8">
    <location>
        <begin position="1"/>
        <end position="37"/>
    </location>
</feature>
<evidence type="ECO:0000256" key="7">
    <source>
        <dbReference type="ARBA" id="ARBA00023306"/>
    </source>
</evidence>
<feature type="domain" description="Nuclear condensin complex subunit 3 C-terminal" evidence="9">
    <location>
        <begin position="628"/>
        <end position="939"/>
    </location>
</feature>
<gene>
    <name evidence="10" type="ORF">P43SY_004544</name>
</gene>
<accession>A0AAD5LMP9</accession>
<dbReference type="Pfam" id="PF12719">
    <property type="entry name" value="Cnd3"/>
    <property type="match status" value="1"/>
</dbReference>
<reference evidence="10" key="1">
    <citation type="submission" date="2021-12" db="EMBL/GenBank/DDBJ databases">
        <title>Prjna785345.</title>
        <authorList>
            <person name="Rujirawat T."/>
            <person name="Krajaejun T."/>
        </authorList>
    </citation>
    <scope>NUCLEOTIDE SEQUENCE</scope>
    <source>
        <strain evidence="10">Pi057C3</strain>
    </source>
</reference>
<keyword evidence="5" id="KW-0498">Mitosis</keyword>
<feature type="region of interest" description="Disordered" evidence="8">
    <location>
        <begin position="1067"/>
        <end position="1235"/>
    </location>
</feature>
<evidence type="ECO:0000256" key="6">
    <source>
        <dbReference type="ARBA" id="ARBA00023067"/>
    </source>
</evidence>
<dbReference type="GO" id="GO:0000796">
    <property type="term" value="C:condensin complex"/>
    <property type="evidence" value="ECO:0007669"/>
    <property type="project" value="InterPro"/>
</dbReference>
<dbReference type="GO" id="GO:0000793">
    <property type="term" value="C:condensed chromosome"/>
    <property type="evidence" value="ECO:0007669"/>
    <property type="project" value="TreeGrafter"/>
</dbReference>
<feature type="region of interest" description="Disordered" evidence="8">
    <location>
        <begin position="553"/>
        <end position="577"/>
    </location>
</feature>
<feature type="compositionally biased region" description="Acidic residues" evidence="8">
    <location>
        <begin position="75"/>
        <end position="88"/>
    </location>
</feature>
<dbReference type="InterPro" id="IPR025977">
    <property type="entry name" value="Cnd3_C"/>
</dbReference>
<keyword evidence="3" id="KW-0158">Chromosome</keyword>
<dbReference type="Proteomes" id="UP001209570">
    <property type="component" value="Unassembled WGS sequence"/>
</dbReference>
<feature type="compositionally biased region" description="Basic and acidic residues" evidence="8">
    <location>
        <begin position="1155"/>
        <end position="1175"/>
    </location>
</feature>
<evidence type="ECO:0000313" key="10">
    <source>
        <dbReference type="EMBL" id="KAJ0406719.1"/>
    </source>
</evidence>
<comment type="subcellular location">
    <subcellularLocation>
        <location evidence="1">Chromosome</location>
    </subcellularLocation>
</comment>
<evidence type="ECO:0000256" key="2">
    <source>
        <dbReference type="ARBA" id="ARBA00006533"/>
    </source>
</evidence>
<dbReference type="SUPFAM" id="SSF48371">
    <property type="entry name" value="ARM repeat"/>
    <property type="match status" value="1"/>
</dbReference>
<proteinExistence type="inferred from homology"/>
<protein>
    <recommendedName>
        <fullName evidence="9">Nuclear condensin complex subunit 3 C-terminal domain-containing protein</fullName>
    </recommendedName>
</protein>
<name>A0AAD5LMP9_PYTIN</name>
<keyword evidence="6" id="KW-0226">DNA condensation</keyword>
<feature type="compositionally biased region" description="Basic and acidic residues" evidence="8">
    <location>
        <begin position="564"/>
        <end position="577"/>
    </location>
</feature>
<evidence type="ECO:0000256" key="5">
    <source>
        <dbReference type="ARBA" id="ARBA00022776"/>
    </source>
</evidence>
<comment type="similarity">
    <text evidence="2">Belongs to the CND3 (condensin subunit 3) family.</text>
</comment>
<feature type="compositionally biased region" description="Low complexity" evidence="8">
    <location>
        <begin position="1132"/>
        <end position="1145"/>
    </location>
</feature>
<feature type="region of interest" description="Disordered" evidence="8">
    <location>
        <begin position="66"/>
        <end position="90"/>
    </location>
</feature>
<comment type="caution">
    <text evidence="10">The sequence shown here is derived from an EMBL/GenBank/DDBJ whole genome shotgun (WGS) entry which is preliminary data.</text>
</comment>
<keyword evidence="7" id="KW-0131">Cell cycle</keyword>
<dbReference type="InterPro" id="IPR011989">
    <property type="entry name" value="ARM-like"/>
</dbReference>
<feature type="compositionally biased region" description="Acidic residues" evidence="8">
    <location>
        <begin position="1176"/>
        <end position="1235"/>
    </location>
</feature>
<dbReference type="GO" id="GO:0051301">
    <property type="term" value="P:cell division"/>
    <property type="evidence" value="ECO:0007669"/>
    <property type="project" value="UniProtKB-KW"/>
</dbReference>
<dbReference type="Gene3D" id="1.25.10.10">
    <property type="entry name" value="Leucine-rich Repeat Variant"/>
    <property type="match status" value="1"/>
</dbReference>
<sequence>MAPARRRRDGDAARQRTQQPREPPASAGVDDETTEEAVEWTASVREVFQRAQLEAIEHDQFYRVPRARRRGDGEGGGDADDDEEEDGESNPTLALALQRLRQIYREDVMLPDGDGVAEEHWALFLGELWTAMARVIVAPRLHATTLRTIAVLVAMFLQRDAAERDESATATTALPAASNVEELRSELLSRLVQASKAEDKTVRLRACEMLRVLLHHMDALEEKSFARLRQAMLHRANDKHAAVRVQAVHALKRLQDSADDADQVTNELVRLMVSDPDVRAGALRSVPINKTTFRDLVIRTRDVSDEVRAAVFRVLREQMPLRDISMSDRAQLLSQGLQDRAPAVTKACEDMLLRKWLVDCDHSPTRLLRALDVEQFPEVCTLVAKRLLRYQTELDSFAKIEPAVDVEELLRCRDAEGRIPEEHLELITPAKVFFWREQCVYFHADAKDDEKLACVLPAIADFLKLLVAVHDSKDAFFQLQQLLRLGRSLDFQDEYGRRMLLSTLRKLLGDVEVDSLLIPDIMELMVAIFAVSNEQNAFVRFVAEIVSDLYDPMAPDDEEDGDQDEKSDTGGRSKLTDEELDAATRRFEFLEDQLETLEYESPEYLAAQRELEELEKVLQDPKILAWLRCLEILAQLLKLTNYTLKHPILSGVGRYILPSIESDVPAIREVGMECLGLLCLLDRHVAEQHLVVFWRALNNDDEERDVKVNCIRAIMDSLFSFANFVPKEIVAQGQPTDGDGDGDDATAAAAGRLTTDMDLDAMYAGLVQLAATSDDDLEIQSLIVEGFTKLFLLHRLRSAVVLAFLMDTYFSPRLQKVQLQSEHGYQARALQLLSVFFPTFTKASSKNCALLEEAAMHMQQKCIERLDVSEVSSRGDIASGGEQLDFHAASKFVFHLLSHQDDAAATDAKKPKDAAEDSSFVQRCAHHNRIAVNMCIDILALQALRKVTPRLDATLIDGRQRVLLRAVVLSDISAVEARSALLLLHLLGDVRAVCATSHGSFVRSLDAHHKRLQTAFALGRRQLETAGSNNNSSSSLGHLDEVLPQDKEWSDERIDERAVALRAAIREAMKRPKKRRGRSAAGARAGAGAGAGAKRSTRRRAGASSSEEEEDDDSDSDESSSGISGGDDDAPMADASEAAAPAPRARSMRQSKAQAVDRMRAQNREYDAVMKKAVQESDEDDSEEEEEEEGEEEEGEEEEGEERDGEGEGENEEVGGERGEEEQEQKEEQEDEEKD</sequence>
<dbReference type="InterPro" id="IPR016024">
    <property type="entry name" value="ARM-type_fold"/>
</dbReference>
<keyword evidence="4" id="KW-0132">Cell division</keyword>
<organism evidence="10 11">
    <name type="scientific">Pythium insidiosum</name>
    <name type="common">Pythiosis disease agent</name>
    <dbReference type="NCBI Taxonomy" id="114742"/>
    <lineage>
        <taxon>Eukaryota</taxon>
        <taxon>Sar</taxon>
        <taxon>Stramenopiles</taxon>
        <taxon>Oomycota</taxon>
        <taxon>Peronosporomycetes</taxon>
        <taxon>Pythiales</taxon>
        <taxon>Pythiaceae</taxon>
        <taxon>Pythium</taxon>
    </lineage>
</organism>
<feature type="compositionally biased region" description="Acidic residues" evidence="8">
    <location>
        <begin position="554"/>
        <end position="563"/>
    </location>
</feature>
<evidence type="ECO:0000256" key="4">
    <source>
        <dbReference type="ARBA" id="ARBA00022618"/>
    </source>
</evidence>
<dbReference type="GO" id="GO:0007076">
    <property type="term" value="P:mitotic chromosome condensation"/>
    <property type="evidence" value="ECO:0007669"/>
    <property type="project" value="InterPro"/>
</dbReference>
<evidence type="ECO:0000256" key="1">
    <source>
        <dbReference type="ARBA" id="ARBA00004286"/>
    </source>
</evidence>
<evidence type="ECO:0000256" key="3">
    <source>
        <dbReference type="ARBA" id="ARBA00022454"/>
    </source>
</evidence>
<dbReference type="InterPro" id="IPR027165">
    <property type="entry name" value="CND3"/>
</dbReference>
<dbReference type="PANTHER" id="PTHR14418:SF5">
    <property type="entry name" value="CONDENSIN COMPLEX SUBUNIT 3"/>
    <property type="match status" value="1"/>
</dbReference>
<evidence type="ECO:0000259" key="9">
    <source>
        <dbReference type="Pfam" id="PF12719"/>
    </source>
</evidence>
<feature type="compositionally biased region" description="Acidic residues" evidence="8">
    <location>
        <begin position="1106"/>
        <end position="1118"/>
    </location>
</feature>
<dbReference type="PANTHER" id="PTHR14418">
    <property type="entry name" value="CONDENSIN COMPLEX SUBUNIT 3-RELATED"/>
    <property type="match status" value="1"/>
</dbReference>
<keyword evidence="11" id="KW-1185">Reference proteome</keyword>